<evidence type="ECO:0000259" key="1">
    <source>
        <dbReference type="Pfam" id="PF05299"/>
    </source>
</evidence>
<dbReference type="RefSeq" id="WP_062479930.1">
    <property type="nucleotide sequence ID" value="NZ_CP013650.1"/>
</dbReference>
<dbReference type="EMBL" id="CP013650">
    <property type="protein sequence ID" value="ALS98579.1"/>
    <property type="molecule type" value="Genomic_DNA"/>
</dbReference>
<dbReference type="InterPro" id="IPR024191">
    <property type="entry name" value="Peptidase_M61"/>
</dbReference>
<name>A0A0U2Z6P0_9ALTE</name>
<dbReference type="InterPro" id="IPR040756">
    <property type="entry name" value="Peptidase_M61_N"/>
</dbReference>
<dbReference type="OrthoDB" id="9778516at2"/>
<dbReference type="AlphaFoldDB" id="A0A0U2Z6P0"/>
<dbReference type="Gene3D" id="2.30.42.10">
    <property type="match status" value="1"/>
</dbReference>
<organism evidence="3 4">
    <name type="scientific">Lacimicrobium alkaliphilum</name>
    <dbReference type="NCBI Taxonomy" id="1526571"/>
    <lineage>
        <taxon>Bacteria</taxon>
        <taxon>Pseudomonadati</taxon>
        <taxon>Pseudomonadota</taxon>
        <taxon>Gammaproteobacteria</taxon>
        <taxon>Alteromonadales</taxon>
        <taxon>Alteromonadaceae</taxon>
        <taxon>Lacimicrobium</taxon>
    </lineage>
</organism>
<feature type="domain" description="Peptidase M61 N-terminal" evidence="2">
    <location>
        <begin position="7"/>
        <end position="178"/>
    </location>
</feature>
<evidence type="ECO:0000313" key="3">
    <source>
        <dbReference type="EMBL" id="ALS98579.1"/>
    </source>
</evidence>
<dbReference type="InterPro" id="IPR036034">
    <property type="entry name" value="PDZ_sf"/>
</dbReference>
<protein>
    <recommendedName>
        <fullName evidence="5">PDZ domain-containing protein</fullName>
    </recommendedName>
</protein>
<dbReference type="Proteomes" id="UP000068447">
    <property type="component" value="Chromosome"/>
</dbReference>
<dbReference type="SUPFAM" id="SSF55486">
    <property type="entry name" value="Metalloproteases ('zincins'), catalytic domain"/>
    <property type="match status" value="1"/>
</dbReference>
<reference evidence="3 4" key="1">
    <citation type="submission" date="2015-12" db="EMBL/GenBank/DDBJ databases">
        <title>Complete genome of Lacimicrobium alkaliphilum KCTC 32984.</title>
        <authorList>
            <person name="Kim S.-G."/>
            <person name="Lee Y.-J."/>
        </authorList>
    </citation>
    <scope>NUCLEOTIDE SEQUENCE [LARGE SCALE GENOMIC DNA]</scope>
    <source>
        <strain evidence="3 4">YelD216</strain>
    </source>
</reference>
<evidence type="ECO:0000259" key="2">
    <source>
        <dbReference type="Pfam" id="PF17899"/>
    </source>
</evidence>
<dbReference type="SUPFAM" id="SSF50156">
    <property type="entry name" value="PDZ domain-like"/>
    <property type="match status" value="1"/>
</dbReference>
<dbReference type="KEGG" id="lal:AT746_10085"/>
<evidence type="ECO:0008006" key="5">
    <source>
        <dbReference type="Google" id="ProtNLM"/>
    </source>
</evidence>
<gene>
    <name evidence="3" type="ORF">AT746_10085</name>
</gene>
<dbReference type="Pfam" id="PF05299">
    <property type="entry name" value="Peptidase_M61"/>
    <property type="match status" value="1"/>
</dbReference>
<dbReference type="InterPro" id="IPR007963">
    <property type="entry name" value="Peptidase_M61_catalytic"/>
</dbReference>
<dbReference type="Gene3D" id="2.60.40.3650">
    <property type="match status" value="1"/>
</dbReference>
<keyword evidence="4" id="KW-1185">Reference proteome</keyword>
<proteinExistence type="predicted"/>
<evidence type="ECO:0000313" key="4">
    <source>
        <dbReference type="Proteomes" id="UP000068447"/>
    </source>
</evidence>
<dbReference type="InterPro" id="IPR027268">
    <property type="entry name" value="Peptidase_M4/M1_CTD_sf"/>
</dbReference>
<dbReference type="Pfam" id="PF17899">
    <property type="entry name" value="Peptidase_M61_N"/>
    <property type="match status" value="1"/>
</dbReference>
<dbReference type="Gene3D" id="1.10.390.10">
    <property type="entry name" value="Neutral Protease Domain 2"/>
    <property type="match status" value="1"/>
</dbReference>
<dbReference type="STRING" id="1526571.AT746_10085"/>
<sequence>MTPGIFYQVSFEQHHRHLFDVRLSIPSHDSSELHISLPAWIPGSYMIRDFAKNIVAISAVDGQEKALPLLKNDKQSWTLKSEGRAVTISYQVYAFDSSVRTAYLDDERAFFNGTSLFLRVREFEHQPHRLELIAPADKPRWRVATGLERAEKTQKYAFGHYQADNYAELIDCPAEIGDFMVQEFDVAGVTHHLVLSGKHYADMPRICADIKKICQHHIQLFEPQSGKAPFNEYWFLTNILPNGFGGLEHKNSTALLCSNFDFATRNSSQDKTDAYIGFLSLVSHEYFHAWNVCRIKPEVFSTPDLSKETYTRQLWAYEGITSYYDDFSLFRCGLISFGDYLKLLQKTLTRVHRGPGQNKQSVSDSSFDAWTRFYQQGEDAINNIVSYYTKGSLIALWLDLTIRLHSQGNMSLNDLMVRLWQTHGKTAKGTTDKDFYDQVTALCDQQTADDLSLLLHQTGPIELAPLLARVGISLSYGPLANKDLLSTADSQPETCLGILYRPHPLGLEVTAVLEDSVAESAGIYAKDILLALDCLRLDSSNMASLVQSLEPDQPVTLHLFRNQLLKTTEITPTTAPALAVTLSETDELKSALWKSHSGSKN</sequence>
<feature type="domain" description="Peptidase M61 catalytic" evidence="1">
    <location>
        <begin position="278"/>
        <end position="394"/>
    </location>
</feature>
<accession>A0A0U2Z6P0</accession>
<dbReference type="PIRSF" id="PIRSF016493">
    <property type="entry name" value="Glycyl_aminpptds"/>
    <property type="match status" value="1"/>
</dbReference>